<dbReference type="EMBL" id="JABDJR010000435">
    <property type="protein sequence ID" value="NNF07243.1"/>
    <property type="molecule type" value="Genomic_DNA"/>
</dbReference>
<dbReference type="SUPFAM" id="SSF55486">
    <property type="entry name" value="Metalloproteases ('zincins'), catalytic domain"/>
    <property type="match status" value="1"/>
</dbReference>
<evidence type="ECO:0000259" key="1">
    <source>
        <dbReference type="Pfam" id="PF05299"/>
    </source>
</evidence>
<dbReference type="Gene3D" id="1.10.390.10">
    <property type="entry name" value="Neutral Protease Domain 2"/>
    <property type="match status" value="1"/>
</dbReference>
<evidence type="ECO:0000313" key="3">
    <source>
        <dbReference type="EMBL" id="NNF07243.1"/>
    </source>
</evidence>
<reference evidence="3 4" key="1">
    <citation type="submission" date="2020-03" db="EMBL/GenBank/DDBJ databases">
        <title>Metabolic flexibility allows generalist bacteria to become dominant in a frequently disturbed ecosystem.</title>
        <authorList>
            <person name="Chen Y.-J."/>
            <person name="Leung P.M."/>
            <person name="Bay S.K."/>
            <person name="Hugenholtz P."/>
            <person name="Kessler A.J."/>
            <person name="Shelley G."/>
            <person name="Waite D.W."/>
            <person name="Cook P.L."/>
            <person name="Greening C."/>
        </authorList>
    </citation>
    <scope>NUCLEOTIDE SEQUENCE [LARGE SCALE GENOMIC DNA]</scope>
    <source>
        <strain evidence="3">SS_bin_28</strain>
    </source>
</reference>
<dbReference type="InterPro" id="IPR007963">
    <property type="entry name" value="Peptidase_M61_catalytic"/>
</dbReference>
<feature type="domain" description="Peptidase M61 N-terminal" evidence="2">
    <location>
        <begin position="14"/>
        <end position="108"/>
    </location>
</feature>
<evidence type="ECO:0000313" key="4">
    <source>
        <dbReference type="Proteomes" id="UP000547674"/>
    </source>
</evidence>
<evidence type="ECO:0000259" key="2">
    <source>
        <dbReference type="Pfam" id="PF17899"/>
    </source>
</evidence>
<organism evidence="3 4">
    <name type="scientific">Eiseniibacteriota bacterium</name>
    <dbReference type="NCBI Taxonomy" id="2212470"/>
    <lineage>
        <taxon>Bacteria</taxon>
        <taxon>Candidatus Eiseniibacteriota</taxon>
    </lineage>
</organism>
<feature type="domain" description="Peptidase M61 catalytic" evidence="1">
    <location>
        <begin position="214"/>
        <end position="283"/>
    </location>
</feature>
<name>A0A7Y2EFM6_UNCEI</name>
<proteinExistence type="predicted"/>
<protein>
    <recommendedName>
        <fullName evidence="5">Peptidase MA-like domain-containing protein</fullName>
    </recommendedName>
</protein>
<dbReference type="Pfam" id="PF17899">
    <property type="entry name" value="Peptidase_M61_N"/>
    <property type="match status" value="1"/>
</dbReference>
<dbReference type="Pfam" id="PF05299">
    <property type="entry name" value="Peptidase_M61"/>
    <property type="match status" value="1"/>
</dbReference>
<dbReference type="InterPro" id="IPR040756">
    <property type="entry name" value="Peptidase_M61_N"/>
</dbReference>
<dbReference type="InterPro" id="IPR027268">
    <property type="entry name" value="Peptidase_M4/M1_CTD_sf"/>
</dbReference>
<dbReference type="AlphaFoldDB" id="A0A7Y2EFM6"/>
<gene>
    <name evidence="3" type="ORF">HKN21_10825</name>
</gene>
<evidence type="ECO:0008006" key="5">
    <source>
        <dbReference type="Google" id="ProtNLM"/>
    </source>
</evidence>
<dbReference type="Proteomes" id="UP000547674">
    <property type="component" value="Unassembled WGS sequence"/>
</dbReference>
<comment type="caution">
    <text evidence="3">The sequence shown here is derived from an EMBL/GenBank/DDBJ whole genome shotgun (WGS) entry which is preliminary data.</text>
</comment>
<sequence>ASTDPGYALERESRQDRTLWRFAKRAPKTYSITYRVESYDPYLSPEATFVSDRRAVALGYSTFLVPLELSDYLPCTIRVRIDAPKSWPVWTSWQGDGSQFTPQSVHELWSGGLVAGKFKESRLESAHCGVTVLTEDRGAARGLNVANRLLPVIRESVELFGAAPNSKFLEVMALYRTMPMTDRKSRMMGVSENNSFFCLATADRYQDLEQITLLAAHECLHFYLGGAIVPKPKPPFNNSPELIWLIEGVTEYLAHELMVEASVMKPARFNEIVESKRKQVKEHEYASVSLAIAAGKFNRAETYQVVYSKGFLIAQALDQYMAEQSGEGAFDAALRDLFQTHNFNETHEWVTASEVKAIFEAHCPGAAAWIETYAEGSVAHPNVSDASQSE</sequence>
<accession>A0A7Y2EFM6</accession>
<dbReference type="Gene3D" id="2.60.40.3650">
    <property type="match status" value="1"/>
</dbReference>
<feature type="non-terminal residue" evidence="3">
    <location>
        <position position="1"/>
    </location>
</feature>